<feature type="region of interest" description="Disordered" evidence="9">
    <location>
        <begin position="354"/>
        <end position="377"/>
    </location>
</feature>
<feature type="repeat" description="ANK" evidence="8">
    <location>
        <begin position="534"/>
        <end position="563"/>
    </location>
</feature>
<reference evidence="12" key="1">
    <citation type="submission" date="2017-03" db="EMBL/GenBank/DDBJ databases">
        <authorList>
            <person name="Sharma R."/>
            <person name="Thines M."/>
        </authorList>
    </citation>
    <scope>NUCLEOTIDE SEQUENCE [LARGE SCALE GENOMIC DNA]</scope>
</reference>
<evidence type="ECO:0000256" key="2">
    <source>
        <dbReference type="ARBA" id="ARBA00004240"/>
    </source>
</evidence>
<dbReference type="GO" id="GO:0005739">
    <property type="term" value="C:mitochondrion"/>
    <property type="evidence" value="ECO:0007669"/>
    <property type="project" value="UniProtKB-SubCell"/>
</dbReference>
<dbReference type="InterPro" id="IPR002110">
    <property type="entry name" value="Ankyrin_rpt"/>
</dbReference>
<comment type="subcellular location">
    <subcellularLocation>
        <location evidence="2">Endoplasmic reticulum</location>
    </subcellularLocation>
    <subcellularLocation>
        <location evidence="3">Membrane</location>
    </subcellularLocation>
    <subcellularLocation>
        <location evidence="1">Mitochondrion</location>
    </subcellularLocation>
</comment>
<name>A0A1W5CT58_9LECA</name>
<evidence type="ECO:0000256" key="4">
    <source>
        <dbReference type="ARBA" id="ARBA00022737"/>
    </source>
</evidence>
<protein>
    <submittedName>
        <fullName evidence="11">Ankyrin repeat-containing domain</fullName>
    </submittedName>
</protein>
<keyword evidence="8" id="KW-0040">ANK repeat</keyword>
<evidence type="ECO:0000256" key="9">
    <source>
        <dbReference type="SAM" id="MobiDB-lite"/>
    </source>
</evidence>
<evidence type="ECO:0000256" key="7">
    <source>
        <dbReference type="ARBA" id="ARBA00023136"/>
    </source>
</evidence>
<evidence type="ECO:0000256" key="3">
    <source>
        <dbReference type="ARBA" id="ARBA00004370"/>
    </source>
</evidence>
<dbReference type="GO" id="GO:0016020">
    <property type="term" value="C:membrane"/>
    <property type="evidence" value="ECO:0007669"/>
    <property type="project" value="UniProtKB-SubCell"/>
</dbReference>
<organism evidence="11 12">
    <name type="scientific">Lasallia pustulata</name>
    <dbReference type="NCBI Taxonomy" id="136370"/>
    <lineage>
        <taxon>Eukaryota</taxon>
        <taxon>Fungi</taxon>
        <taxon>Dikarya</taxon>
        <taxon>Ascomycota</taxon>
        <taxon>Pezizomycotina</taxon>
        <taxon>Lecanoromycetes</taxon>
        <taxon>OSLEUM clade</taxon>
        <taxon>Umbilicariomycetidae</taxon>
        <taxon>Umbilicariales</taxon>
        <taxon>Umbilicariaceae</taxon>
        <taxon>Lasallia</taxon>
    </lineage>
</organism>
<dbReference type="SUPFAM" id="SSF53474">
    <property type="entry name" value="alpha/beta-Hydrolases"/>
    <property type="match status" value="1"/>
</dbReference>
<dbReference type="SUPFAM" id="SSF48403">
    <property type="entry name" value="Ankyrin repeat"/>
    <property type="match status" value="1"/>
</dbReference>
<dbReference type="SMART" id="SM00248">
    <property type="entry name" value="ANK"/>
    <property type="match status" value="3"/>
</dbReference>
<dbReference type="InterPro" id="IPR052374">
    <property type="entry name" value="SERAC1"/>
</dbReference>
<keyword evidence="12" id="KW-1185">Reference proteome</keyword>
<dbReference type="Pfam" id="PF12796">
    <property type="entry name" value="Ank_2"/>
    <property type="match status" value="1"/>
</dbReference>
<evidence type="ECO:0000259" key="10">
    <source>
        <dbReference type="Pfam" id="PF24883"/>
    </source>
</evidence>
<evidence type="ECO:0000256" key="5">
    <source>
        <dbReference type="ARBA" id="ARBA00022824"/>
    </source>
</evidence>
<dbReference type="PANTHER" id="PTHR48182">
    <property type="entry name" value="PROTEIN SERAC1"/>
    <property type="match status" value="1"/>
</dbReference>
<keyword evidence="4" id="KW-0677">Repeat</keyword>
<dbReference type="PANTHER" id="PTHR48182:SF2">
    <property type="entry name" value="PROTEIN SERAC1"/>
    <property type="match status" value="1"/>
</dbReference>
<dbReference type="EMBL" id="FWEW01000208">
    <property type="protein sequence ID" value="SLM34046.1"/>
    <property type="molecule type" value="Genomic_DNA"/>
</dbReference>
<dbReference type="PROSITE" id="PS50297">
    <property type="entry name" value="ANK_REP_REGION"/>
    <property type="match status" value="3"/>
</dbReference>
<feature type="repeat" description="ANK" evidence="8">
    <location>
        <begin position="567"/>
        <end position="596"/>
    </location>
</feature>
<dbReference type="Proteomes" id="UP000192927">
    <property type="component" value="Unassembled WGS sequence"/>
</dbReference>
<dbReference type="PROSITE" id="PS50088">
    <property type="entry name" value="ANK_REPEAT"/>
    <property type="match status" value="3"/>
</dbReference>
<evidence type="ECO:0000256" key="8">
    <source>
        <dbReference type="PROSITE-ProRule" id="PRU00023"/>
    </source>
</evidence>
<evidence type="ECO:0000256" key="6">
    <source>
        <dbReference type="ARBA" id="ARBA00023128"/>
    </source>
</evidence>
<feature type="domain" description="Nephrocystin 3-like N-terminal" evidence="10">
    <location>
        <begin position="403"/>
        <end position="521"/>
    </location>
</feature>
<dbReference type="AlphaFoldDB" id="A0A1W5CT58"/>
<dbReference type="Gene3D" id="1.25.40.20">
    <property type="entry name" value="Ankyrin repeat-containing domain"/>
    <property type="match status" value="1"/>
</dbReference>
<dbReference type="InterPro" id="IPR036770">
    <property type="entry name" value="Ankyrin_rpt-contain_sf"/>
</dbReference>
<dbReference type="InterPro" id="IPR029058">
    <property type="entry name" value="AB_hydrolase_fold"/>
</dbReference>
<dbReference type="Pfam" id="PF24883">
    <property type="entry name" value="NPHP3_N"/>
    <property type="match status" value="1"/>
</dbReference>
<keyword evidence="5" id="KW-0256">Endoplasmic reticulum</keyword>
<feature type="repeat" description="ANK" evidence="8">
    <location>
        <begin position="600"/>
        <end position="629"/>
    </location>
</feature>
<keyword evidence="7" id="KW-0472">Membrane</keyword>
<evidence type="ECO:0000313" key="12">
    <source>
        <dbReference type="Proteomes" id="UP000192927"/>
    </source>
</evidence>
<keyword evidence="6" id="KW-0496">Mitochondrion</keyword>
<feature type="region of interest" description="Disordered" evidence="9">
    <location>
        <begin position="30"/>
        <end position="61"/>
    </location>
</feature>
<sequence>MPFFVVERPKTNLYLWRNTVARSNLKNVSIKEEESSAGKDSGLRGSEHTVNDAKKSKRNDTIADAKLRVDSEMMTVPRLGVGVLHEPSKPPAAVVDIVFVHGLTGEPANTWLHTASGIYWPATLLSRDVPNSRILSFGYDADVVNFWNPTSQNRIGNHALNMLGGLTRLREKSDTENRKVIFVTHSLGGLVTQDCLCSSRSHPEKHLQQISSCTIGIVFLGTLHHGADLAAWAKFVSTIAKTIKHVNSDIVSVLKPGSEMLAKVQDGFHGLLRLRRNEESEIAVTCFFEELPLPLVGKVVEMESAILPGYASYGIHANHMDMTKFDNKDNAGYESVLGELRRWAKGLQPALGTAPTVQVKAQKGNPETRPQDRRDDKEAELLETLASDYKSDKESISVRVPCTCEWFFEDDRFLEWRDSTYSRLLWVSAGPGCGKSVLSRALIDERRVCKNPRDSTVCYFFFKDGQEQRTHGTDALSAMLHQLFENTGLITYALPSYRNYGKKLRDAFSELWGILVSFLDEGADINAQCGVYGNALEAASERGHDQVVRMLLDKGADVNAQGGVYGNALYAASSRGQDQVVRMLLDKGADANAQGGMYGNALQAASKEGHDQVVQMLLDKGANVNAQGG</sequence>
<dbReference type="Pfam" id="PF00023">
    <property type="entry name" value="Ank"/>
    <property type="match status" value="1"/>
</dbReference>
<dbReference type="GO" id="GO:0005783">
    <property type="term" value="C:endoplasmic reticulum"/>
    <property type="evidence" value="ECO:0007669"/>
    <property type="project" value="UniProtKB-SubCell"/>
</dbReference>
<dbReference type="Gene3D" id="3.40.50.1820">
    <property type="entry name" value="alpha/beta hydrolase"/>
    <property type="match status" value="1"/>
</dbReference>
<accession>A0A1W5CT58</accession>
<dbReference type="InterPro" id="IPR056884">
    <property type="entry name" value="NPHP3-like_N"/>
</dbReference>
<evidence type="ECO:0000313" key="11">
    <source>
        <dbReference type="EMBL" id="SLM34046.1"/>
    </source>
</evidence>
<evidence type="ECO:0000256" key="1">
    <source>
        <dbReference type="ARBA" id="ARBA00004173"/>
    </source>
</evidence>
<feature type="non-terminal residue" evidence="11">
    <location>
        <position position="629"/>
    </location>
</feature>
<proteinExistence type="predicted"/>